<dbReference type="Proteomes" id="UP000281691">
    <property type="component" value="Unassembled WGS sequence"/>
</dbReference>
<accession>A0A3N4VRL8</accession>
<proteinExistence type="predicted"/>
<comment type="caution">
    <text evidence="2">The sequence shown here is derived from an EMBL/GenBank/DDBJ whole genome shotgun (WGS) entry which is preliminary data.</text>
</comment>
<dbReference type="EMBL" id="RKQP01000001">
    <property type="protein sequence ID" value="RPE85752.1"/>
    <property type="molecule type" value="Genomic_DNA"/>
</dbReference>
<keyword evidence="1" id="KW-0812">Transmembrane</keyword>
<organism evidence="2 3">
    <name type="scientific">Vespertiliibacter pulmonis</name>
    <dbReference type="NCBI Taxonomy" id="1443036"/>
    <lineage>
        <taxon>Bacteria</taxon>
        <taxon>Pseudomonadati</taxon>
        <taxon>Pseudomonadota</taxon>
        <taxon>Gammaproteobacteria</taxon>
        <taxon>Pasteurellales</taxon>
        <taxon>Pasteurellaceae</taxon>
        <taxon>Vespertiliibacter</taxon>
    </lineage>
</organism>
<evidence type="ECO:0000313" key="3">
    <source>
        <dbReference type="Proteomes" id="UP000281691"/>
    </source>
</evidence>
<reference evidence="2 3" key="1">
    <citation type="submission" date="2018-11" db="EMBL/GenBank/DDBJ databases">
        <title>Genomic Encyclopedia of Type Strains, Phase IV (KMG-IV): sequencing the most valuable type-strain genomes for metagenomic binning, comparative biology and taxonomic classification.</title>
        <authorList>
            <person name="Goeker M."/>
        </authorList>
    </citation>
    <scope>NUCLEOTIDE SEQUENCE [LARGE SCALE GENOMIC DNA]</scope>
    <source>
        <strain evidence="2 3">DSM 27238</strain>
    </source>
</reference>
<evidence type="ECO:0008006" key="4">
    <source>
        <dbReference type="Google" id="ProtNLM"/>
    </source>
</evidence>
<keyword evidence="1" id="KW-1133">Transmembrane helix</keyword>
<feature type="transmembrane region" description="Helical" evidence="1">
    <location>
        <begin position="215"/>
        <end position="236"/>
    </location>
</feature>
<dbReference type="RefSeq" id="WP_124210338.1">
    <property type="nucleotide sequence ID" value="NZ_CP016615.1"/>
</dbReference>
<sequence length="245" mass="27864">MPIRFPQLLQDSWNFMRNHTQFSLFGFLLLLLLQGSMTFFAYQVPEPSQDLVSQDVVEQVVIAQFLPTIIAAIATIFINVLLILNINTIIAGHYSHFFTNLGQTVKYFFPALWLNIIMILPVSIGVAGALSGTGSFLILPLFVGSMFIFIRLCLVVFVYIIEQPQKNISESLRFIWQLGRGKMRWLMLFCLLSYLFPGGINILLSKILPEMLTAIILPLLTSAINLYLIIFGFRFYQALRSLSQV</sequence>
<feature type="transmembrane region" description="Helical" evidence="1">
    <location>
        <begin position="183"/>
        <end position="203"/>
    </location>
</feature>
<feature type="transmembrane region" description="Helical" evidence="1">
    <location>
        <begin position="107"/>
        <end position="130"/>
    </location>
</feature>
<name>A0A3N4VRL8_9PAST</name>
<gene>
    <name evidence="2" type="ORF">EDC46_0132</name>
</gene>
<protein>
    <recommendedName>
        <fullName evidence="4">Glycerophosphoryl diester phosphodiesterase membrane domain-containing protein</fullName>
    </recommendedName>
</protein>
<evidence type="ECO:0000313" key="2">
    <source>
        <dbReference type="EMBL" id="RPE85752.1"/>
    </source>
</evidence>
<keyword evidence="1" id="KW-0472">Membrane</keyword>
<feature type="transmembrane region" description="Helical" evidence="1">
    <location>
        <begin position="136"/>
        <end position="162"/>
    </location>
</feature>
<keyword evidence="3" id="KW-1185">Reference proteome</keyword>
<evidence type="ECO:0000256" key="1">
    <source>
        <dbReference type="SAM" id="Phobius"/>
    </source>
</evidence>
<dbReference type="OrthoDB" id="5689171at2"/>
<dbReference type="AlphaFoldDB" id="A0A3N4VRL8"/>
<feature type="transmembrane region" description="Helical" evidence="1">
    <location>
        <begin position="65"/>
        <end position="86"/>
    </location>
</feature>